<reference evidence="4 5" key="1">
    <citation type="submission" date="2016-10" db="EMBL/GenBank/DDBJ databases">
        <authorList>
            <person name="de Groot N.N."/>
        </authorList>
    </citation>
    <scope>NUCLEOTIDE SEQUENCE [LARGE SCALE GENOMIC DNA]</scope>
    <source>
        <strain evidence="4 5">CGMCC 4.3491</strain>
    </source>
</reference>
<feature type="region of interest" description="Disordered" evidence="1">
    <location>
        <begin position="37"/>
        <end position="71"/>
    </location>
</feature>
<evidence type="ECO:0000313" key="4">
    <source>
        <dbReference type="EMBL" id="SDZ41428.1"/>
    </source>
</evidence>
<proteinExistence type="predicted"/>
<dbReference type="NCBIfam" id="TIGR03696">
    <property type="entry name" value="Rhs_assc_core"/>
    <property type="match status" value="1"/>
</dbReference>
<dbReference type="SMART" id="SM00758">
    <property type="entry name" value="PA14"/>
    <property type="match status" value="2"/>
</dbReference>
<keyword evidence="5" id="KW-1185">Reference proteome</keyword>
<feature type="signal peptide" evidence="2">
    <location>
        <begin position="1"/>
        <end position="19"/>
    </location>
</feature>
<sequence>MRKSVATVVVACVISFVVAVPTGASVASTFSPVRDTAQQKGIDDYPLEGSPEQVYGGPDPVQAQGDFSHEPETAVHLEPEGAEVGVQAQDDDSPHFDAEESEIVDRSEFDETYENPDGTSTTKVYTAPVSVQHDGDWVPIQTDVQTVGPWSWLGIGDAAVEDHPLEPAFADSAADVDLLTLSRNGHEVSFSLQDAADAPLVRGEGGDASHVEYRDVFPGTDLVYDVEKGGVKEAFRLSDAPGETGRVQWSFDVEAGGLVLKKDAAGGVAFLDDAGESVMAIPVPLMWDSADAEDGAGPAAHAITTSVLRHGDSWVVVFSADRAWLNDPARVFPVTVDPSTLADWNQTFEYRQDGATSTNQGLQVGNTNYAGNWRTVIHYDFSSVFGKQVVGVGLAAARLQGSSSAYTGHVYNASAFAYSGMGAELASLTIGDGSSVDYAIDDRLSNRVAEIVRKHDTAAWFMVTGDEAPGIFSWKNADTAIQVDWKTYPTPGASGAASPANNATRVSQTPTLEATGATWQYPVGTQGNDVFFLYKVSENPNPDVDTAPAWQSQYLPRSTTSGQLTTVPDNKLQPGKTYYWRFYVIDQYYGAYGDTTLAGSPIYKFTTNAVPLSQPTAASLADKAVISTTQPTLVASVPANPDGRPLTYQFKVTTGTDAKTGGIVSSGWLDSPSWPVPADYLIDGNSYSWTVITKDDKTESGVTWSRRFTINQRITSPGPAPTDTTGPVAVNLANGNANVSFASPTVATAGGPMGMSFTYNSLKATNRGLTGTYFTWANTPSLNAADQVLQRTDPAIDFNWDTGSPTQSPGQLSSVKTSVPVDHFAARWTGYIKPPAGTYYFGARVDDGVKLWIDGAPVLDGWHDQYTDVWNTAQAFTYTASTAPKRFQFEYYENGGEASVKLWYKTSATGDATTWKPVPADWFTRSLDILPAGWGGSAPLAGSATTYIRAEQQAGSISLIDTVGGKHTYTTKSSGGYEAPKGEYGVLTLNANGEVILTDDSGWVHTFDKAGKIVSTVSATDVKKTTTPLIQYRTDGRPSAIVDPLSLSGSTYSRSVKLDYWGTGTTCSPGTGEGTPEGMLCKITYPDNSVTVLKYDTNDNLERIIDPGDIVTSFGYSAVTVGAKQYTRLTSIMNPMAWDRVIETSGVSTAAALRTSIGYDTAGKVASVTLPAADGATAARLSKTYQYLTNETRVQASGITGNARIAYFDSDLRSIKETSAEGLISQSGWNSLDEKLWSLDPRGLKSTTLYNKQDRPTDTYGPAPQSCFNTDGTVTGTCPIVTGHSSTRYDEGMLGLNTVYYGQPGFTGGAKEFSLGLQQITGGAFARDFGTGAAYTGGPVDNFSIRATGLVTFPSAGEFKFNMWADDAVRLYIDDVLMIDNWTNHVEQFVGDWKSFTATAGQTARVRIEYQESVGASKVEFCWLLPGATVHQIVPGSRLSPDYGLVTSSTTDDSVRAGDLNVSASQVQSMTTSSSYASPWLGLANTTTVDPGTGKLNLVSETRYDTAANGYRVLGSLSPGSAGGDVATAGTQNTYYTAVTAAAVCGVPAGTNQYGLLKSSRTAVANTGLGLAAISTEYVYDILGRVVGARSTGDAGWSCTAYDSRSRPISVSNAALSTTNPVVTTTAYTALTSSVTDASGTLTTAKDLLGRATSSTDVFGTTTSTSYDSVGRVASVVVSTTAATTGTVQTATTGYTYNRDGKPLTVTDGSPGKTVAQLTYAATGELTAVTYPAASASTDGNGTAAVIGYDSATGQQSSLSWDLAGAATYSDTVTRSQSGRIIRDVTVDGASSYASGYTFDAAGRLTMAAIPGHTLTYGFGDTPSGACAAGNSAVAGKNGNRTTTTDTPTGGGGLAYTTNYCYDSTDRLLSTAETVTGAASAPAGMVRAAKSVPAATISYDAHGDVTRLGDQMFTYDAAGRHKSIIIMDGPAGVAGTKVEYARDPAGGVVSRTETPLVGPPTVFRYTGPFVLTGSSPSQRTLSLPGGVTVAIPITGDPVADAAARRWAYPNIHGDNTWTADNTGARTGVFLYDPFGQPLDIGNKVIGSATADEAVPDTMPGSYDTGWVGSNGKGYEHLGSVAIIEMGVRMYSPMLGRFLANDPVAGGNTAWYNYPNDPINMFDLDGKREWDPALPSSRVIRRFTAVSPRLGLSPGGDRWNVRLTVGYTDPGGKGQAHIAEGHAVEWAKLAAMIPNKTISWQTFEQTAIAKTLAIPFDVRRRESNDTWQYTSRLNIQNKYGFEIVEYDVTISVNDFGEIVTAFPSNDTLGLL</sequence>
<dbReference type="Pfam" id="PF07691">
    <property type="entry name" value="PA14"/>
    <property type="match status" value="2"/>
</dbReference>
<dbReference type="Gene3D" id="2.180.10.10">
    <property type="entry name" value="RHS repeat-associated core"/>
    <property type="match status" value="2"/>
</dbReference>
<feature type="chain" id="PRO_5038662091" evidence="2">
    <location>
        <begin position="20"/>
        <end position="2270"/>
    </location>
</feature>
<dbReference type="OrthoDB" id="3751446at2"/>
<evidence type="ECO:0000256" key="2">
    <source>
        <dbReference type="SAM" id="SignalP"/>
    </source>
</evidence>
<organism evidence="4 5">
    <name type="scientific">Herbiconiux ginsengi</name>
    <dbReference type="NCBI Taxonomy" id="381665"/>
    <lineage>
        <taxon>Bacteria</taxon>
        <taxon>Bacillati</taxon>
        <taxon>Actinomycetota</taxon>
        <taxon>Actinomycetes</taxon>
        <taxon>Micrococcales</taxon>
        <taxon>Microbacteriaceae</taxon>
        <taxon>Herbiconiux</taxon>
    </lineage>
</organism>
<evidence type="ECO:0000256" key="1">
    <source>
        <dbReference type="SAM" id="MobiDB-lite"/>
    </source>
</evidence>
<dbReference type="STRING" id="381665.SAMN05216554_3696"/>
<evidence type="ECO:0000313" key="5">
    <source>
        <dbReference type="Proteomes" id="UP000198891"/>
    </source>
</evidence>
<dbReference type="RefSeq" id="WP_139256774.1">
    <property type="nucleotide sequence ID" value="NZ_FNPZ01000004.1"/>
</dbReference>
<feature type="domain" description="PA14" evidence="3">
    <location>
        <begin position="764"/>
        <end position="922"/>
    </location>
</feature>
<dbReference type="InterPro" id="IPR022385">
    <property type="entry name" value="Rhs_assc_core"/>
</dbReference>
<accession>A0A1H3SUV3</accession>
<feature type="domain" description="PA14" evidence="3">
    <location>
        <begin position="1291"/>
        <end position="1438"/>
    </location>
</feature>
<dbReference type="EMBL" id="FNPZ01000004">
    <property type="protein sequence ID" value="SDZ41428.1"/>
    <property type="molecule type" value="Genomic_DNA"/>
</dbReference>
<dbReference type="PROSITE" id="PS51820">
    <property type="entry name" value="PA14"/>
    <property type="match status" value="2"/>
</dbReference>
<name>A0A1H3SUV3_9MICO</name>
<dbReference type="SUPFAM" id="SSF56988">
    <property type="entry name" value="Anthrax protective antigen"/>
    <property type="match status" value="2"/>
</dbReference>
<dbReference type="Proteomes" id="UP000198891">
    <property type="component" value="Unassembled WGS sequence"/>
</dbReference>
<dbReference type="InterPro" id="IPR011658">
    <property type="entry name" value="PA14_dom"/>
</dbReference>
<keyword evidence="2" id="KW-0732">Signal</keyword>
<evidence type="ECO:0000259" key="3">
    <source>
        <dbReference type="PROSITE" id="PS51820"/>
    </source>
</evidence>
<dbReference type="InterPro" id="IPR037524">
    <property type="entry name" value="PA14/GLEYA"/>
</dbReference>
<gene>
    <name evidence="4" type="ORF">SAMN05216554_3696</name>
</gene>
<dbReference type="Gene3D" id="3.90.182.10">
    <property type="entry name" value="Toxin - Anthrax Protective Antigen,domain 1"/>
    <property type="match status" value="2"/>
</dbReference>
<protein>
    <submittedName>
        <fullName evidence="4">RHS repeat-associated core domain-containing protein</fullName>
    </submittedName>
</protein>